<evidence type="ECO:0000256" key="1">
    <source>
        <dbReference type="ARBA" id="ARBA00023015"/>
    </source>
</evidence>
<reference evidence="6" key="1">
    <citation type="journal article" date="2019" name="Int. J. Syst. Evol. Microbiol.">
        <title>The Global Catalogue of Microorganisms (GCM) 10K type strain sequencing project: providing services to taxonomists for standard genome sequencing and annotation.</title>
        <authorList>
            <consortium name="The Broad Institute Genomics Platform"/>
            <consortium name="The Broad Institute Genome Sequencing Center for Infectious Disease"/>
            <person name="Wu L."/>
            <person name="Ma J."/>
        </authorList>
    </citation>
    <scope>NUCLEOTIDE SEQUENCE [LARGE SCALE GENOMIC DNA]</scope>
    <source>
        <strain evidence="6">JCM 30742</strain>
    </source>
</reference>
<dbReference type="InterPro" id="IPR019887">
    <property type="entry name" value="Tscrpt_reg_AsnC/Lrp_C"/>
</dbReference>
<evidence type="ECO:0000259" key="4">
    <source>
        <dbReference type="PROSITE" id="PS50956"/>
    </source>
</evidence>
<evidence type="ECO:0000256" key="2">
    <source>
        <dbReference type="ARBA" id="ARBA00023125"/>
    </source>
</evidence>
<dbReference type="Proteomes" id="UP001500752">
    <property type="component" value="Unassembled WGS sequence"/>
</dbReference>
<evidence type="ECO:0000313" key="5">
    <source>
        <dbReference type="EMBL" id="GAA3680452.1"/>
    </source>
</evidence>
<keyword evidence="3" id="KW-0804">Transcription</keyword>
<proteinExistence type="predicted"/>
<dbReference type="InterPro" id="IPR011008">
    <property type="entry name" value="Dimeric_a/b-barrel"/>
</dbReference>
<dbReference type="InterPro" id="IPR000485">
    <property type="entry name" value="AsnC-type_HTH_dom"/>
</dbReference>
<name>A0ABP7C5H8_9MICC</name>
<dbReference type="PANTHER" id="PTHR30154:SF34">
    <property type="entry name" value="TRANSCRIPTIONAL REGULATOR AZLB"/>
    <property type="match status" value="1"/>
</dbReference>
<dbReference type="Pfam" id="PF13404">
    <property type="entry name" value="HTH_AsnC-type"/>
    <property type="match status" value="1"/>
</dbReference>
<dbReference type="PROSITE" id="PS50956">
    <property type="entry name" value="HTH_ASNC_2"/>
    <property type="match status" value="1"/>
</dbReference>
<dbReference type="SUPFAM" id="SSF46785">
    <property type="entry name" value="Winged helix' DNA-binding domain"/>
    <property type="match status" value="1"/>
</dbReference>
<dbReference type="Pfam" id="PF01037">
    <property type="entry name" value="AsnC_trans_reg"/>
    <property type="match status" value="1"/>
</dbReference>
<dbReference type="Gene3D" id="3.30.70.920">
    <property type="match status" value="1"/>
</dbReference>
<dbReference type="EMBL" id="BAABEO010000011">
    <property type="protein sequence ID" value="GAA3680452.1"/>
    <property type="molecule type" value="Genomic_DNA"/>
</dbReference>
<dbReference type="SUPFAM" id="SSF54909">
    <property type="entry name" value="Dimeric alpha+beta barrel"/>
    <property type="match status" value="1"/>
</dbReference>
<keyword evidence="6" id="KW-1185">Reference proteome</keyword>
<comment type="caution">
    <text evidence="5">The sequence shown here is derived from an EMBL/GenBank/DDBJ whole genome shotgun (WGS) entry which is preliminary data.</text>
</comment>
<dbReference type="Gene3D" id="1.10.10.10">
    <property type="entry name" value="Winged helix-like DNA-binding domain superfamily/Winged helix DNA-binding domain"/>
    <property type="match status" value="1"/>
</dbReference>
<protein>
    <submittedName>
        <fullName evidence="5">HTH-type transcriptional regulator Ptr1</fullName>
    </submittedName>
</protein>
<accession>A0ABP7C5H8</accession>
<keyword evidence="2" id="KW-0238">DNA-binding</keyword>
<dbReference type="InterPro" id="IPR011991">
    <property type="entry name" value="ArsR-like_HTH"/>
</dbReference>
<dbReference type="InterPro" id="IPR019888">
    <property type="entry name" value="Tscrpt_reg_AsnC-like"/>
</dbReference>
<dbReference type="SMART" id="SM00344">
    <property type="entry name" value="HTH_ASNC"/>
    <property type="match status" value="1"/>
</dbReference>
<dbReference type="PANTHER" id="PTHR30154">
    <property type="entry name" value="LEUCINE-RESPONSIVE REGULATORY PROTEIN"/>
    <property type="match status" value="1"/>
</dbReference>
<keyword evidence="1" id="KW-0805">Transcription regulation</keyword>
<evidence type="ECO:0000256" key="3">
    <source>
        <dbReference type="ARBA" id="ARBA00023163"/>
    </source>
</evidence>
<evidence type="ECO:0000313" key="6">
    <source>
        <dbReference type="Proteomes" id="UP001500752"/>
    </source>
</evidence>
<feature type="domain" description="HTH asnC-type" evidence="4">
    <location>
        <begin position="6"/>
        <end position="66"/>
    </location>
</feature>
<sequence>MAKYQMDDLDRAILQSLEDDGRKAMREIARELGTAEATVRARIKRLQESNVLRIVAFVDPDSVGGTQLSLVFVAVEPARHQSVVDALVDLPEVTYVSTLLGAPDICIEVQCGGNAELWAFVNGKVSAIPGVVSAEPRPILRVHKLRYGAATS</sequence>
<dbReference type="CDD" id="cd00090">
    <property type="entry name" value="HTH_ARSR"/>
    <property type="match status" value="1"/>
</dbReference>
<dbReference type="PRINTS" id="PR00033">
    <property type="entry name" value="HTHASNC"/>
</dbReference>
<dbReference type="InterPro" id="IPR036388">
    <property type="entry name" value="WH-like_DNA-bd_sf"/>
</dbReference>
<dbReference type="RefSeq" id="WP_345150202.1">
    <property type="nucleotide sequence ID" value="NZ_BAABEO010000011.1"/>
</dbReference>
<dbReference type="InterPro" id="IPR036390">
    <property type="entry name" value="WH_DNA-bd_sf"/>
</dbReference>
<organism evidence="5 6">
    <name type="scientific">Arthrobacter ginkgonis</name>
    <dbReference type="NCBI Taxonomy" id="1630594"/>
    <lineage>
        <taxon>Bacteria</taxon>
        <taxon>Bacillati</taxon>
        <taxon>Actinomycetota</taxon>
        <taxon>Actinomycetes</taxon>
        <taxon>Micrococcales</taxon>
        <taxon>Micrococcaceae</taxon>
        <taxon>Arthrobacter</taxon>
    </lineage>
</organism>
<gene>
    <name evidence="5" type="ORF">GCM10023081_18240</name>
</gene>